<evidence type="ECO:0000256" key="1">
    <source>
        <dbReference type="ARBA" id="ARBA00023002"/>
    </source>
</evidence>
<dbReference type="Proteomes" id="UP000324832">
    <property type="component" value="Unassembled WGS sequence"/>
</dbReference>
<dbReference type="PRINTS" id="PR00080">
    <property type="entry name" value="SDRFAMILY"/>
</dbReference>
<feature type="signal peptide" evidence="3">
    <location>
        <begin position="1"/>
        <end position="17"/>
    </location>
</feature>
<dbReference type="GO" id="GO:0016491">
    <property type="term" value="F:oxidoreductase activity"/>
    <property type="evidence" value="ECO:0007669"/>
    <property type="project" value="UniProtKB-KW"/>
</dbReference>
<dbReference type="AlphaFoldDB" id="A0A5E4PW42"/>
<comment type="similarity">
    <text evidence="2">Belongs to the short-chain dehydrogenases/reductases (SDR) family.</text>
</comment>
<dbReference type="SUPFAM" id="SSF51735">
    <property type="entry name" value="NAD(P)-binding Rossmann-fold domains"/>
    <property type="match status" value="1"/>
</dbReference>
<dbReference type="Pfam" id="PF00106">
    <property type="entry name" value="adh_short"/>
    <property type="match status" value="1"/>
</dbReference>
<proteinExistence type="inferred from homology"/>
<dbReference type="PRINTS" id="PR00081">
    <property type="entry name" value="GDHRDH"/>
</dbReference>
<accession>A0A5E4PW42</accession>
<evidence type="ECO:0000313" key="4">
    <source>
        <dbReference type="EMBL" id="VVC89384.1"/>
    </source>
</evidence>
<dbReference type="PANTHER" id="PTHR43157:SF31">
    <property type="entry name" value="PHOSPHATIDYLINOSITOL-GLYCAN BIOSYNTHESIS CLASS F PROTEIN"/>
    <property type="match status" value="1"/>
</dbReference>
<name>A0A5E4PW42_9NEOP</name>
<dbReference type="Gene3D" id="3.40.50.720">
    <property type="entry name" value="NAD(P)-binding Rossmann-like Domain"/>
    <property type="match status" value="1"/>
</dbReference>
<protein>
    <submittedName>
        <fullName evidence="4">Uncharacterized protein</fullName>
    </submittedName>
</protein>
<evidence type="ECO:0000256" key="3">
    <source>
        <dbReference type="SAM" id="SignalP"/>
    </source>
</evidence>
<dbReference type="InterPro" id="IPR002347">
    <property type="entry name" value="SDR_fam"/>
</dbReference>
<keyword evidence="1" id="KW-0560">Oxidoreductase</keyword>
<dbReference type="PANTHER" id="PTHR43157">
    <property type="entry name" value="PHOSPHATIDYLINOSITOL-GLYCAN BIOSYNTHESIS CLASS F PROTEIN-RELATED"/>
    <property type="match status" value="1"/>
</dbReference>
<dbReference type="EMBL" id="FZQP02000526">
    <property type="protein sequence ID" value="VVC89384.1"/>
    <property type="molecule type" value="Genomic_DNA"/>
</dbReference>
<gene>
    <name evidence="4" type="ORF">LSINAPIS_LOCUS2519</name>
</gene>
<evidence type="ECO:0000313" key="5">
    <source>
        <dbReference type="Proteomes" id="UP000324832"/>
    </source>
</evidence>
<dbReference type="InterPro" id="IPR036291">
    <property type="entry name" value="NAD(P)-bd_dom_sf"/>
</dbReference>
<organism evidence="4 5">
    <name type="scientific">Leptidea sinapis</name>
    <dbReference type="NCBI Taxonomy" id="189913"/>
    <lineage>
        <taxon>Eukaryota</taxon>
        <taxon>Metazoa</taxon>
        <taxon>Ecdysozoa</taxon>
        <taxon>Arthropoda</taxon>
        <taxon>Hexapoda</taxon>
        <taxon>Insecta</taxon>
        <taxon>Pterygota</taxon>
        <taxon>Neoptera</taxon>
        <taxon>Endopterygota</taxon>
        <taxon>Lepidoptera</taxon>
        <taxon>Glossata</taxon>
        <taxon>Ditrysia</taxon>
        <taxon>Papilionoidea</taxon>
        <taxon>Pieridae</taxon>
        <taxon>Dismorphiinae</taxon>
        <taxon>Leptidea</taxon>
    </lineage>
</organism>
<sequence length="322" mass="36220">MILIILALAFLIFCVYQKTSNAMCKSNKNLNGRTAIVTGGTAGLGFEIAKDFAVRGAKVIIACPFAEEGMTAEREIRKQTGNCNVIFKLLDLSSLKSIREFANNIIKNEERLDILVNNAGVGIPVDCVTKDGMHFIMQVNYYGHFLLTILLLPLLKTSGSTEEPARIVNMSSLLHRFVSSDIDNYNRSSYWWRLRVYCNSKFSFVLFSRELSRRLKGSNVVISCSDPGLSATRIYKSYEQIRFIGQIFIYFLYVFFKTPQEGAQSAIYAAVEDAGKVSGQYFANCDPIKASSLENDDNLVKKLWEQSVKLVKLNDEELNISK</sequence>
<reference evidence="4 5" key="1">
    <citation type="submission" date="2017-07" db="EMBL/GenBank/DDBJ databases">
        <authorList>
            <person name="Talla V."/>
            <person name="Backstrom N."/>
        </authorList>
    </citation>
    <scope>NUCLEOTIDE SEQUENCE [LARGE SCALE GENOMIC DNA]</scope>
</reference>
<keyword evidence="5" id="KW-1185">Reference proteome</keyword>
<keyword evidence="3" id="KW-0732">Signal</keyword>
<evidence type="ECO:0000256" key="2">
    <source>
        <dbReference type="RuleBase" id="RU000363"/>
    </source>
</evidence>
<feature type="chain" id="PRO_5022910451" evidence="3">
    <location>
        <begin position="18"/>
        <end position="322"/>
    </location>
</feature>